<gene>
    <name evidence="11" type="ORF">K435DRAFT_674379</name>
</gene>
<dbReference type="Gene3D" id="2.40.50.100">
    <property type="match status" value="1"/>
</dbReference>
<dbReference type="InterPro" id="IPR011054">
    <property type="entry name" value="Rudment_hybrid_motif"/>
</dbReference>
<dbReference type="SUPFAM" id="SSF56059">
    <property type="entry name" value="Glutathione synthetase ATP-binding domain-like"/>
    <property type="match status" value="1"/>
</dbReference>
<keyword evidence="3 7" id="KW-0547">Nucleotide-binding</keyword>
<name>A0A4S8LPL7_DENBC</name>
<evidence type="ECO:0008006" key="13">
    <source>
        <dbReference type="Google" id="ProtNLM"/>
    </source>
</evidence>
<dbReference type="InterPro" id="IPR011053">
    <property type="entry name" value="Single_hybrid_motif"/>
</dbReference>
<evidence type="ECO:0000256" key="8">
    <source>
        <dbReference type="SAM" id="MobiDB-lite"/>
    </source>
</evidence>
<dbReference type="PROSITE" id="PS50975">
    <property type="entry name" value="ATP_GRASP"/>
    <property type="match status" value="1"/>
</dbReference>
<reference evidence="11 12" key="1">
    <citation type="journal article" date="2019" name="Nat. Ecol. Evol.">
        <title>Megaphylogeny resolves global patterns of mushroom evolution.</title>
        <authorList>
            <person name="Varga T."/>
            <person name="Krizsan K."/>
            <person name="Foldi C."/>
            <person name="Dima B."/>
            <person name="Sanchez-Garcia M."/>
            <person name="Sanchez-Ramirez S."/>
            <person name="Szollosi G.J."/>
            <person name="Szarkandi J.G."/>
            <person name="Papp V."/>
            <person name="Albert L."/>
            <person name="Andreopoulos W."/>
            <person name="Angelini C."/>
            <person name="Antonin V."/>
            <person name="Barry K.W."/>
            <person name="Bougher N.L."/>
            <person name="Buchanan P."/>
            <person name="Buyck B."/>
            <person name="Bense V."/>
            <person name="Catcheside P."/>
            <person name="Chovatia M."/>
            <person name="Cooper J."/>
            <person name="Damon W."/>
            <person name="Desjardin D."/>
            <person name="Finy P."/>
            <person name="Geml J."/>
            <person name="Haridas S."/>
            <person name="Hughes K."/>
            <person name="Justo A."/>
            <person name="Karasinski D."/>
            <person name="Kautmanova I."/>
            <person name="Kiss B."/>
            <person name="Kocsube S."/>
            <person name="Kotiranta H."/>
            <person name="LaButti K.M."/>
            <person name="Lechner B.E."/>
            <person name="Liimatainen K."/>
            <person name="Lipzen A."/>
            <person name="Lukacs Z."/>
            <person name="Mihaltcheva S."/>
            <person name="Morgado L.N."/>
            <person name="Niskanen T."/>
            <person name="Noordeloos M.E."/>
            <person name="Ohm R.A."/>
            <person name="Ortiz-Santana B."/>
            <person name="Ovrebo C."/>
            <person name="Racz N."/>
            <person name="Riley R."/>
            <person name="Savchenko A."/>
            <person name="Shiryaev A."/>
            <person name="Soop K."/>
            <person name="Spirin V."/>
            <person name="Szebenyi C."/>
            <person name="Tomsovsky M."/>
            <person name="Tulloss R.E."/>
            <person name="Uehling J."/>
            <person name="Grigoriev I.V."/>
            <person name="Vagvolgyi C."/>
            <person name="Papp T."/>
            <person name="Martin F.M."/>
            <person name="Miettinen O."/>
            <person name="Hibbett D.S."/>
            <person name="Nagy L.G."/>
        </authorList>
    </citation>
    <scope>NUCLEOTIDE SEQUENCE [LARGE SCALE GENOMIC DNA]</scope>
    <source>
        <strain evidence="11 12">CBS 962.96</strain>
    </source>
</reference>
<dbReference type="SMART" id="SM00796">
    <property type="entry name" value="AHS1"/>
    <property type="match status" value="1"/>
</dbReference>
<dbReference type="PROSITE" id="PS00866">
    <property type="entry name" value="CPSASE_1"/>
    <property type="match status" value="1"/>
</dbReference>
<dbReference type="InterPro" id="IPR005479">
    <property type="entry name" value="CPAse_ATP-bd"/>
</dbReference>
<dbReference type="Pfam" id="PF02682">
    <property type="entry name" value="CT_C_D"/>
    <property type="match status" value="1"/>
</dbReference>
<dbReference type="SUPFAM" id="SSF52440">
    <property type="entry name" value="PreATP-grasp domain"/>
    <property type="match status" value="1"/>
</dbReference>
<evidence type="ECO:0000256" key="2">
    <source>
        <dbReference type="ARBA" id="ARBA00022598"/>
    </source>
</evidence>
<dbReference type="SMART" id="SM00797">
    <property type="entry name" value="AHS2"/>
    <property type="match status" value="1"/>
</dbReference>
<dbReference type="InterPro" id="IPR001882">
    <property type="entry name" value="Biotin_BS"/>
</dbReference>
<feature type="region of interest" description="Disordered" evidence="8">
    <location>
        <begin position="1145"/>
        <end position="1167"/>
    </location>
</feature>
<dbReference type="InterPro" id="IPR003833">
    <property type="entry name" value="CT_C_D"/>
</dbReference>
<dbReference type="Pfam" id="PF02785">
    <property type="entry name" value="Biotin_carb_C"/>
    <property type="match status" value="1"/>
</dbReference>
<proteinExistence type="predicted"/>
<dbReference type="SUPFAM" id="SSF51230">
    <property type="entry name" value="Single hybrid motif"/>
    <property type="match status" value="1"/>
</dbReference>
<dbReference type="FunFam" id="3.30.1490.20:FF:000003">
    <property type="entry name" value="acetyl-CoA carboxylase isoform X1"/>
    <property type="match status" value="1"/>
</dbReference>
<dbReference type="OrthoDB" id="196847at2759"/>
<dbReference type="InterPro" id="IPR005481">
    <property type="entry name" value="BC-like_N"/>
</dbReference>
<keyword evidence="5 7" id="KW-0067">ATP-binding</keyword>
<dbReference type="InterPro" id="IPR016185">
    <property type="entry name" value="PreATP-grasp_dom_sf"/>
</dbReference>
<dbReference type="Pfam" id="PF02626">
    <property type="entry name" value="CT_A_B"/>
    <property type="match status" value="1"/>
</dbReference>
<dbReference type="SUPFAM" id="SSF160467">
    <property type="entry name" value="PH0987 N-terminal domain-like"/>
    <property type="match status" value="1"/>
</dbReference>
<accession>A0A4S8LPL7</accession>
<dbReference type="GO" id="GO:0005524">
    <property type="term" value="F:ATP binding"/>
    <property type="evidence" value="ECO:0007669"/>
    <property type="project" value="UniProtKB-UniRule"/>
</dbReference>
<dbReference type="InterPro" id="IPR003778">
    <property type="entry name" value="CT_A_B"/>
</dbReference>
<organism evidence="11 12">
    <name type="scientific">Dendrothele bispora (strain CBS 962.96)</name>
    <dbReference type="NCBI Taxonomy" id="1314807"/>
    <lineage>
        <taxon>Eukaryota</taxon>
        <taxon>Fungi</taxon>
        <taxon>Dikarya</taxon>
        <taxon>Basidiomycota</taxon>
        <taxon>Agaricomycotina</taxon>
        <taxon>Agaricomycetes</taxon>
        <taxon>Agaricomycetidae</taxon>
        <taxon>Agaricales</taxon>
        <taxon>Agaricales incertae sedis</taxon>
        <taxon>Dendrothele</taxon>
    </lineage>
</organism>
<evidence type="ECO:0000313" key="11">
    <source>
        <dbReference type="EMBL" id="THU91287.1"/>
    </source>
</evidence>
<dbReference type="EMBL" id="ML179310">
    <property type="protein sequence ID" value="THU91287.1"/>
    <property type="molecule type" value="Genomic_DNA"/>
</dbReference>
<keyword evidence="2" id="KW-0436">Ligase</keyword>
<dbReference type="InterPro" id="IPR005482">
    <property type="entry name" value="Biotin_COase_C"/>
</dbReference>
<dbReference type="InterPro" id="IPR011764">
    <property type="entry name" value="Biotin_carboxylation_dom"/>
</dbReference>
<dbReference type="PROSITE" id="PS00867">
    <property type="entry name" value="CPSASE_2"/>
    <property type="match status" value="1"/>
</dbReference>
<dbReference type="InterPro" id="IPR050856">
    <property type="entry name" value="Biotin_carboxylase_complex"/>
</dbReference>
<feature type="domain" description="Biotin carboxylation" evidence="10">
    <location>
        <begin position="3"/>
        <end position="466"/>
    </location>
</feature>
<dbReference type="PANTHER" id="PTHR18866:SF128">
    <property type="entry name" value="UREA AMIDOLYASE"/>
    <property type="match status" value="1"/>
</dbReference>
<keyword evidence="4" id="KW-0378">Hydrolase</keyword>
<keyword evidence="12" id="KW-1185">Reference proteome</keyword>
<evidence type="ECO:0000259" key="9">
    <source>
        <dbReference type="PROSITE" id="PS50975"/>
    </source>
</evidence>
<dbReference type="PROSITE" id="PS00188">
    <property type="entry name" value="BIOTIN"/>
    <property type="match status" value="1"/>
</dbReference>
<dbReference type="Proteomes" id="UP000297245">
    <property type="component" value="Unassembled WGS sequence"/>
</dbReference>
<dbReference type="Gene3D" id="3.30.470.20">
    <property type="entry name" value="ATP-grasp fold, B domain"/>
    <property type="match status" value="1"/>
</dbReference>
<dbReference type="PROSITE" id="PS50979">
    <property type="entry name" value="BC"/>
    <property type="match status" value="1"/>
</dbReference>
<evidence type="ECO:0000256" key="4">
    <source>
        <dbReference type="ARBA" id="ARBA00022801"/>
    </source>
</evidence>
<dbReference type="GO" id="GO:0016787">
    <property type="term" value="F:hydrolase activity"/>
    <property type="evidence" value="ECO:0007669"/>
    <property type="project" value="UniProtKB-KW"/>
</dbReference>
<feature type="domain" description="ATP-grasp" evidence="9">
    <location>
        <begin position="127"/>
        <end position="328"/>
    </location>
</feature>
<dbReference type="InterPro" id="IPR011761">
    <property type="entry name" value="ATP-grasp"/>
</dbReference>
<evidence type="ECO:0000313" key="12">
    <source>
        <dbReference type="Proteomes" id="UP000297245"/>
    </source>
</evidence>
<evidence type="ECO:0000256" key="5">
    <source>
        <dbReference type="ARBA" id="ARBA00022840"/>
    </source>
</evidence>
<evidence type="ECO:0000256" key="1">
    <source>
        <dbReference type="ARBA" id="ARBA00001953"/>
    </source>
</evidence>
<dbReference type="InterPro" id="IPR029000">
    <property type="entry name" value="Cyclophilin-like_dom_sf"/>
</dbReference>
<dbReference type="AlphaFoldDB" id="A0A4S8LPL7"/>
<dbReference type="Pfam" id="PF00289">
    <property type="entry name" value="Biotin_carb_N"/>
    <property type="match status" value="1"/>
</dbReference>
<dbReference type="SUPFAM" id="SSF50891">
    <property type="entry name" value="Cyclophilin-like"/>
    <property type="match status" value="2"/>
</dbReference>
<dbReference type="GO" id="GO:0046872">
    <property type="term" value="F:metal ion binding"/>
    <property type="evidence" value="ECO:0007669"/>
    <property type="project" value="InterPro"/>
</dbReference>
<evidence type="ECO:0000256" key="3">
    <source>
        <dbReference type="ARBA" id="ARBA00022741"/>
    </source>
</evidence>
<comment type="cofactor">
    <cofactor evidence="1">
        <name>biotin</name>
        <dbReference type="ChEBI" id="CHEBI:57586"/>
    </cofactor>
</comment>
<dbReference type="PANTHER" id="PTHR18866">
    <property type="entry name" value="CARBOXYLASE:PYRUVATE/ACETYL-COA/PROPIONYL-COA CARBOXYLASE"/>
    <property type="match status" value="1"/>
</dbReference>
<dbReference type="Gene3D" id="3.30.1360.40">
    <property type="match status" value="1"/>
</dbReference>
<keyword evidence="6" id="KW-0092">Biotin</keyword>
<evidence type="ECO:0000256" key="7">
    <source>
        <dbReference type="PROSITE-ProRule" id="PRU00409"/>
    </source>
</evidence>
<dbReference type="Gene3D" id="2.40.100.10">
    <property type="entry name" value="Cyclophilin-like"/>
    <property type="match status" value="2"/>
</dbReference>
<dbReference type="Pfam" id="PF02786">
    <property type="entry name" value="CPSase_L_D2"/>
    <property type="match status" value="1"/>
</dbReference>
<evidence type="ECO:0000256" key="6">
    <source>
        <dbReference type="ARBA" id="ARBA00023267"/>
    </source>
</evidence>
<dbReference type="SUPFAM" id="SSF51246">
    <property type="entry name" value="Rudiment single hybrid motif"/>
    <property type="match status" value="1"/>
</dbReference>
<sequence>MYKGQKLLVANRGEIAVRILRTAKVLGIPTVAIHTPSDALSPHVTLADEAVALTVDPTQSESSAYLSQSGASILEVCKSHSVTLVHPGYGFLSENAEFAEMIVNAGITWLGPRPDVIRDMGIKHEARKIAVNAGIPVVPGSEGCLESVEEALDVAGRVGFPMILKATAGGGGMGMVVCDTEEELKEKLQSTMDRAKTLFGDSRVFLERYFPSSRHIEVQVFGNGQGRVIHLGERECSVQRRHQKVLEESPSPFCLAHPGLKGRICTAAVRLCESIKYGSAGTVEFIVDENSAEFFFLEMNTRIQVEHPVTEAIHPGLDLIKLMIDQGVAERNDGTLPNLRQESYSAHSSLHAIEVRVYSENPFENFKPSPGLLQFVDLECENVPWLRVDGWVSTGTTITPFFDPLMCKLIVSGLSREEALERLEKVLGQAKIQGPPNNMEFLRTLLQDKIFRSGNANTKFLDSFKFVPRSFTVLSGGLESTVQDYPGRLTGLGIPRSGPMDSLAFQVANKLVGNPQTTEAIELIVVPNVDFELVFHSTSVVAVTGKDVDLRVDDTPVEIWSRFIVPLGGKLFIRAPTSHSSGLRNYLAIRGGFPNIPQYLGSKCTSMGLGGYQGRSLLSGDEVALGFCQPVGAEDRETLKISRELVPVYPSECTVHVLDGPHDDEEYITSGGISEFYGTSWRVSASSNRMGIRLEGLDEIKWARKNGGEGGSHPSNILDNGYTLGSLNINGDTPVILTNEGPDMGGYVCFCTVAIADMWKLGQLSPGQYVKFKRVSWQQARKLSRKHEEWLLNVMQNTTASISNLLMEELDETPRDPKLHVRSSTEPDCNVPRAVFRQAGEGTILVEYGPMTLDFNLRARIHALESVIKERKVPGIRSFCPCVRSTMCHFDPSVVSQEVVLKTLIDADAHLPSDMSNMEFPGRRITFPIVLNDSWSREAIAKYMKSTRNEAVYLPSNVEYLAKNNGLKGSDEALNKLVGSDWFVFGVGFYLACPFLVPIDPRCRLVGQKMNPSRTYTPRGAMGIAGVVAAIYPVESPGGYQLYGRTLPAWQTWGKGENFSQDRPWLLQPFDQVHFEPISEEEYTQLEKDFDGGRHTFKEEPVIFSMKDYTSFVTSLEEEIVSFKKRQAEAVAIEEQREEKLLQKWHSEKRSAGNQKEVDEGDGEANPRGSVSIYSPLMASVWKILASKGNVIQSAGDVLLILEAMKTEIPIKAGERNVGKTIVGFGKGVKEGSLVNPGDSLVLLG</sequence>
<dbReference type="CDD" id="cd06850">
    <property type="entry name" value="biotinyl_domain"/>
    <property type="match status" value="1"/>
</dbReference>
<evidence type="ECO:0000259" key="10">
    <source>
        <dbReference type="PROSITE" id="PS50979"/>
    </source>
</evidence>
<dbReference type="SMART" id="SM00878">
    <property type="entry name" value="Biotin_carb_C"/>
    <property type="match status" value="1"/>
</dbReference>
<dbReference type="GO" id="GO:0016874">
    <property type="term" value="F:ligase activity"/>
    <property type="evidence" value="ECO:0007669"/>
    <property type="project" value="UniProtKB-KW"/>
</dbReference>
<protein>
    <recommendedName>
        <fullName evidence="13">Urea carboxylase</fullName>
    </recommendedName>
</protein>